<keyword evidence="3" id="KW-1185">Reference proteome</keyword>
<dbReference type="RefSeq" id="XP_007377853.1">
    <property type="nucleotide sequence ID" value="XM_007377791.1"/>
</dbReference>
<evidence type="ECO:0000313" key="2">
    <source>
        <dbReference type="EMBL" id="EGW30087.1"/>
    </source>
</evidence>
<dbReference type="KEGG" id="spaa:SPAPADRAFT_63711"/>
<accession>G3AV13</accession>
<dbReference type="AlphaFoldDB" id="G3AV13"/>
<evidence type="ECO:0000256" key="1">
    <source>
        <dbReference type="SAM" id="MobiDB-lite"/>
    </source>
</evidence>
<name>G3AV13_SPAPN</name>
<proteinExistence type="predicted"/>
<feature type="compositionally biased region" description="Polar residues" evidence="1">
    <location>
        <begin position="26"/>
        <end position="41"/>
    </location>
</feature>
<sequence>MSSAAIPKGPPPPYSEETQTDIKTHQPLQTNQDSNKSSNQTENKKSCPWSILKRKRTLMAMGGVYWWPMGGCCCHKKRNSRKNSSSG</sequence>
<dbReference type="InParanoid" id="G3AV13"/>
<dbReference type="Proteomes" id="UP000000709">
    <property type="component" value="Unassembled WGS sequence"/>
</dbReference>
<feature type="region of interest" description="Disordered" evidence="1">
    <location>
        <begin position="1"/>
        <end position="49"/>
    </location>
</feature>
<protein>
    <submittedName>
        <fullName evidence="2">Uncharacterized protein</fullName>
    </submittedName>
</protein>
<dbReference type="GeneID" id="18874878"/>
<reference evidence="2 3" key="1">
    <citation type="journal article" date="2011" name="Proc. Natl. Acad. Sci. U.S.A.">
        <title>Comparative genomics of xylose-fermenting fungi for enhanced biofuel production.</title>
        <authorList>
            <person name="Wohlbach D.J."/>
            <person name="Kuo A."/>
            <person name="Sato T.K."/>
            <person name="Potts K.M."/>
            <person name="Salamov A.A."/>
            <person name="LaButti K.M."/>
            <person name="Sun H."/>
            <person name="Clum A."/>
            <person name="Pangilinan J.L."/>
            <person name="Lindquist E.A."/>
            <person name="Lucas S."/>
            <person name="Lapidus A."/>
            <person name="Jin M."/>
            <person name="Gunawan C."/>
            <person name="Balan V."/>
            <person name="Dale B.E."/>
            <person name="Jeffries T.W."/>
            <person name="Zinkel R."/>
            <person name="Barry K.W."/>
            <person name="Grigoriev I.V."/>
            <person name="Gasch A.P."/>
        </authorList>
    </citation>
    <scope>NUCLEOTIDE SEQUENCE [LARGE SCALE GENOMIC DNA]</scope>
    <source>
        <strain evidence="3">NRRL Y-27907 / 11-Y1</strain>
    </source>
</reference>
<dbReference type="EMBL" id="GL996506">
    <property type="protein sequence ID" value="EGW30087.1"/>
    <property type="molecule type" value="Genomic_DNA"/>
</dbReference>
<organism evidence="3">
    <name type="scientific">Spathaspora passalidarum (strain NRRL Y-27907 / 11-Y1)</name>
    <dbReference type="NCBI Taxonomy" id="619300"/>
    <lineage>
        <taxon>Eukaryota</taxon>
        <taxon>Fungi</taxon>
        <taxon>Dikarya</taxon>
        <taxon>Ascomycota</taxon>
        <taxon>Saccharomycotina</taxon>
        <taxon>Pichiomycetes</taxon>
        <taxon>Debaryomycetaceae</taxon>
        <taxon>Spathaspora</taxon>
    </lineage>
</organism>
<dbReference type="HOGENOM" id="CLU_2484748_0_0_1"/>
<gene>
    <name evidence="2" type="ORF">SPAPADRAFT_63711</name>
</gene>
<evidence type="ECO:0000313" key="3">
    <source>
        <dbReference type="Proteomes" id="UP000000709"/>
    </source>
</evidence>